<proteinExistence type="predicted"/>
<comment type="caution">
    <text evidence="1">The sequence shown here is derived from an EMBL/GenBank/DDBJ whole genome shotgun (WGS) entry which is preliminary data.</text>
</comment>
<dbReference type="EMBL" id="AZBU02000009">
    <property type="protein sequence ID" value="TKR65002.1"/>
    <property type="molecule type" value="Genomic_DNA"/>
</dbReference>
<reference evidence="1 2" key="2">
    <citation type="journal article" date="2019" name="G3 (Bethesda)">
        <title>Hybrid Assembly of the Genome of the Entomopathogenic Nematode Steinernema carpocapsae Identifies the X-Chromosome.</title>
        <authorList>
            <person name="Serra L."/>
            <person name="Macchietto M."/>
            <person name="Macias-Munoz A."/>
            <person name="McGill C.J."/>
            <person name="Rodriguez I.M."/>
            <person name="Rodriguez B."/>
            <person name="Murad R."/>
            <person name="Mortazavi A."/>
        </authorList>
    </citation>
    <scope>NUCLEOTIDE SEQUENCE [LARGE SCALE GENOMIC DNA]</scope>
    <source>
        <strain evidence="1 2">ALL</strain>
    </source>
</reference>
<protein>
    <recommendedName>
        <fullName evidence="3">F-box domain-containing protein</fullName>
    </recommendedName>
</protein>
<sequence length="277" mass="32182">MDRLPAAFYEEVIPLLSWDSVHKTIEIDRDISQFGTLAVDRRFRCIVHQIGNRMIHVKNYLGESGFVEKLATDKYDCAKGYGSLKVGVSLSSQNQTVLPELIQTILQKQYFVREFLLGLYCHNLSKGNLAIMAQWNVTDFVIVDRLTEDGANFLKTFQLRNQIRSFWVSGYNFTNFSNVFLPFMKEFQFTTMSIDGPITMPFFEKIFDFWKLENNAEEMRGKIALLDWSNTESINEYFRRAADSRGLVYCWISVTHPNGQCQIKMSLISGKQHIRFL</sequence>
<keyword evidence="2" id="KW-1185">Reference proteome</keyword>
<reference evidence="1 2" key="1">
    <citation type="journal article" date="2015" name="Genome Biol.">
        <title>Comparative genomics of Steinernema reveals deeply conserved gene regulatory networks.</title>
        <authorList>
            <person name="Dillman A.R."/>
            <person name="Macchietto M."/>
            <person name="Porter C.F."/>
            <person name="Rogers A."/>
            <person name="Williams B."/>
            <person name="Antoshechkin I."/>
            <person name="Lee M.M."/>
            <person name="Goodwin Z."/>
            <person name="Lu X."/>
            <person name="Lewis E.E."/>
            <person name="Goodrich-Blair H."/>
            <person name="Stock S.P."/>
            <person name="Adams B.J."/>
            <person name="Sternberg P.W."/>
            <person name="Mortazavi A."/>
        </authorList>
    </citation>
    <scope>NUCLEOTIDE SEQUENCE [LARGE SCALE GENOMIC DNA]</scope>
    <source>
        <strain evidence="1 2">ALL</strain>
    </source>
</reference>
<dbReference type="Proteomes" id="UP000298663">
    <property type="component" value="Unassembled WGS sequence"/>
</dbReference>
<organism evidence="1 2">
    <name type="scientific">Steinernema carpocapsae</name>
    <name type="common">Entomopathogenic nematode</name>
    <dbReference type="NCBI Taxonomy" id="34508"/>
    <lineage>
        <taxon>Eukaryota</taxon>
        <taxon>Metazoa</taxon>
        <taxon>Ecdysozoa</taxon>
        <taxon>Nematoda</taxon>
        <taxon>Chromadorea</taxon>
        <taxon>Rhabditida</taxon>
        <taxon>Tylenchina</taxon>
        <taxon>Panagrolaimomorpha</taxon>
        <taxon>Strongyloidoidea</taxon>
        <taxon>Steinernematidae</taxon>
        <taxon>Steinernema</taxon>
    </lineage>
</organism>
<evidence type="ECO:0000313" key="2">
    <source>
        <dbReference type="Proteomes" id="UP000298663"/>
    </source>
</evidence>
<evidence type="ECO:0008006" key="3">
    <source>
        <dbReference type="Google" id="ProtNLM"/>
    </source>
</evidence>
<gene>
    <name evidence="1" type="ORF">L596_025466</name>
</gene>
<dbReference type="AlphaFoldDB" id="A0A4U5M810"/>
<evidence type="ECO:0000313" key="1">
    <source>
        <dbReference type="EMBL" id="TKR65002.1"/>
    </source>
</evidence>
<name>A0A4U5M810_STECR</name>
<accession>A0A4U5M810</accession>